<keyword evidence="3 7" id="KW-0479">Metal-binding</keyword>
<evidence type="ECO:0000313" key="9">
    <source>
        <dbReference type="Proteomes" id="UP000030588"/>
    </source>
</evidence>
<dbReference type="PANTHER" id="PTHR46696">
    <property type="entry name" value="P450, PUTATIVE (EUROFUNG)-RELATED"/>
    <property type="match status" value="1"/>
</dbReference>
<evidence type="ECO:0000256" key="6">
    <source>
        <dbReference type="ARBA" id="ARBA00023033"/>
    </source>
</evidence>
<dbReference type="InterPro" id="IPR002397">
    <property type="entry name" value="Cyt_P450_B"/>
</dbReference>
<dbReference type="PROSITE" id="PS00086">
    <property type="entry name" value="CYTOCHROME_P450"/>
    <property type="match status" value="1"/>
</dbReference>
<protein>
    <submittedName>
        <fullName evidence="8">Cytochrome P450</fullName>
    </submittedName>
</protein>
<evidence type="ECO:0000256" key="1">
    <source>
        <dbReference type="ARBA" id="ARBA00010617"/>
    </source>
</evidence>
<organism evidence="8 9">
    <name type="scientific">Heyndrickxia ginsengihumi</name>
    <dbReference type="NCBI Taxonomy" id="363870"/>
    <lineage>
        <taxon>Bacteria</taxon>
        <taxon>Bacillati</taxon>
        <taxon>Bacillota</taxon>
        <taxon>Bacilli</taxon>
        <taxon>Bacillales</taxon>
        <taxon>Bacillaceae</taxon>
        <taxon>Heyndrickxia</taxon>
    </lineage>
</organism>
<dbReference type="PRINTS" id="PR00385">
    <property type="entry name" value="P450"/>
</dbReference>
<dbReference type="InterPro" id="IPR017972">
    <property type="entry name" value="Cyt_P450_CS"/>
</dbReference>
<dbReference type="PRINTS" id="PR00359">
    <property type="entry name" value="BP450"/>
</dbReference>
<keyword evidence="4 7" id="KW-0560">Oxidoreductase</keyword>
<dbReference type="Pfam" id="PF00067">
    <property type="entry name" value="p450"/>
    <property type="match status" value="1"/>
</dbReference>
<dbReference type="AlphaFoldDB" id="A0A0A6VGX3"/>
<dbReference type="Proteomes" id="UP000030588">
    <property type="component" value="Unassembled WGS sequence"/>
</dbReference>
<dbReference type="SUPFAM" id="SSF48264">
    <property type="entry name" value="Cytochrome P450"/>
    <property type="match status" value="1"/>
</dbReference>
<proteinExistence type="inferred from homology"/>
<evidence type="ECO:0000313" key="8">
    <source>
        <dbReference type="EMBL" id="KHD85874.1"/>
    </source>
</evidence>
<dbReference type="GO" id="GO:0020037">
    <property type="term" value="F:heme binding"/>
    <property type="evidence" value="ECO:0007669"/>
    <property type="project" value="InterPro"/>
</dbReference>
<dbReference type="PANTHER" id="PTHR46696:SF1">
    <property type="entry name" value="CYTOCHROME P450 YJIB-RELATED"/>
    <property type="match status" value="1"/>
</dbReference>
<dbReference type="InterPro" id="IPR001128">
    <property type="entry name" value="Cyt_P450"/>
</dbReference>
<evidence type="ECO:0000256" key="5">
    <source>
        <dbReference type="ARBA" id="ARBA00023004"/>
    </source>
</evidence>
<dbReference type="GO" id="GO:0016705">
    <property type="term" value="F:oxidoreductase activity, acting on paired donors, with incorporation or reduction of molecular oxygen"/>
    <property type="evidence" value="ECO:0007669"/>
    <property type="project" value="InterPro"/>
</dbReference>
<evidence type="ECO:0000256" key="2">
    <source>
        <dbReference type="ARBA" id="ARBA00022617"/>
    </source>
</evidence>
<keyword evidence="2 7" id="KW-0349">Heme</keyword>
<evidence type="ECO:0000256" key="4">
    <source>
        <dbReference type="ARBA" id="ARBA00023002"/>
    </source>
</evidence>
<evidence type="ECO:0000256" key="3">
    <source>
        <dbReference type="ARBA" id="ARBA00022723"/>
    </source>
</evidence>
<dbReference type="STRING" id="363870.NG54_06885"/>
<dbReference type="FunFam" id="1.10.630.10:FF:000018">
    <property type="entry name" value="Cytochrome P450 monooxygenase"/>
    <property type="match status" value="1"/>
</dbReference>
<name>A0A0A6VGX3_9BACI</name>
<accession>A0A0A6VGX3</accession>
<sequence>MKVVNLASVTFMKELDTLEKKLNPFPIYEEFRKHSPVRYDQERNCWDIFLYEDVDYVLKHYELFSSEQQRLIRRDNMLRIDPPRHKQLRDLVNKGFTPRAIKELAPRIQEITEQLISNVLDQGEMKIIDDMAMPLPVIVIADLLGVPAEDREKFKVWSDILVKGVEDPQPEVYEAVKREQEDVHQQLKEYLSYILERRRFHPQDDIISSLLSAEIDGNKLTETEILDFSILLLAAGNETTTNLITNGVRLMTEIPDIQRQAKSDLSLIPSMVEEVLRYYSPVQAPSRIAKQDIELQGESIKKGDIVVAWVGSANRDEAKFPAANTFQIDRKPNQHLSFGKGIHFCLGAPLARLEAQIAFEKMFTHFTNIRLKEAAQIKRTPAPQMFGVVEFPITFSL</sequence>
<evidence type="ECO:0000256" key="7">
    <source>
        <dbReference type="RuleBase" id="RU000461"/>
    </source>
</evidence>
<dbReference type="CDD" id="cd11032">
    <property type="entry name" value="P450_EryK-like"/>
    <property type="match status" value="1"/>
</dbReference>
<gene>
    <name evidence="8" type="ORF">NG54_06885</name>
</gene>
<comment type="similarity">
    <text evidence="1 7">Belongs to the cytochrome P450 family.</text>
</comment>
<dbReference type="GO" id="GO:0004497">
    <property type="term" value="F:monooxygenase activity"/>
    <property type="evidence" value="ECO:0007669"/>
    <property type="project" value="UniProtKB-KW"/>
</dbReference>
<dbReference type="OrthoDB" id="9801155at2"/>
<dbReference type="Gene3D" id="1.10.630.10">
    <property type="entry name" value="Cytochrome P450"/>
    <property type="match status" value="1"/>
</dbReference>
<keyword evidence="5 7" id="KW-0408">Iron</keyword>
<dbReference type="InterPro" id="IPR036396">
    <property type="entry name" value="Cyt_P450_sf"/>
</dbReference>
<reference evidence="8 9" key="1">
    <citation type="submission" date="2014-10" db="EMBL/GenBank/DDBJ databases">
        <title>Draft genome of phytase producing Bacillus ginsengihumi strain M2.11.</title>
        <authorList>
            <person name="Toymentseva A."/>
            <person name="Boulygina E.A."/>
            <person name="Kazakov S.V."/>
            <person name="Kayumov I."/>
            <person name="Suleimanova A.D."/>
            <person name="Mardanova A.M."/>
            <person name="Maria S.N."/>
            <person name="Sergey M.Y."/>
            <person name="Sharipova M.R."/>
        </authorList>
    </citation>
    <scope>NUCLEOTIDE SEQUENCE [LARGE SCALE GENOMIC DNA]</scope>
    <source>
        <strain evidence="8 9">M2.11</strain>
    </source>
</reference>
<comment type="caution">
    <text evidence="8">The sequence shown here is derived from an EMBL/GenBank/DDBJ whole genome shotgun (WGS) entry which is preliminary data.</text>
</comment>
<dbReference type="GO" id="GO:0005506">
    <property type="term" value="F:iron ion binding"/>
    <property type="evidence" value="ECO:0007669"/>
    <property type="project" value="InterPro"/>
</dbReference>
<dbReference type="EMBL" id="JRUN01000015">
    <property type="protein sequence ID" value="KHD85874.1"/>
    <property type="molecule type" value="Genomic_DNA"/>
</dbReference>
<keyword evidence="6 7" id="KW-0503">Monooxygenase</keyword>